<dbReference type="GO" id="GO:0001228">
    <property type="term" value="F:DNA-binding transcription activator activity, RNA polymerase II-specific"/>
    <property type="evidence" value="ECO:0007669"/>
    <property type="project" value="TreeGrafter"/>
</dbReference>
<dbReference type="RefSeq" id="XP_058344792.1">
    <property type="nucleotide sequence ID" value="XM_058484531.1"/>
</dbReference>
<keyword evidence="4" id="KW-0804">Transcription</keyword>
<dbReference type="PANTHER" id="PTHR13044:SF14">
    <property type="entry name" value="CRYPTOCEPHAL, ISOFORM A"/>
    <property type="match status" value="1"/>
</dbReference>
<sequence length="220" mass="24649">MSISAITTSVPIYPPSPPTTSNHHPSTSGSVVSSPAFFGSSNNTSYHPHRQQSSISHHHHPYYQPGTGGGGSNSGTPSLDSAASCYASPSSPYHLGSPPTSPTDPASSPLTLQERRMRNKAASAKYRQKKNQQQYEMRQTICRLTEQKTLLERKLEEYQCENERLRSTVDRLRGKLEAKRMLRRWVRQNRHQKDTPTSAFHAVSLCDEDDIDDLDLDDRQ</sequence>
<dbReference type="Proteomes" id="UP001234581">
    <property type="component" value="Unassembled WGS sequence"/>
</dbReference>
<keyword evidence="10" id="KW-1185">Reference proteome</keyword>
<organism evidence="9 10">
    <name type="scientific">Lichtheimia ornata</name>
    <dbReference type="NCBI Taxonomy" id="688661"/>
    <lineage>
        <taxon>Eukaryota</taxon>
        <taxon>Fungi</taxon>
        <taxon>Fungi incertae sedis</taxon>
        <taxon>Mucoromycota</taxon>
        <taxon>Mucoromycotina</taxon>
        <taxon>Mucoromycetes</taxon>
        <taxon>Mucorales</taxon>
        <taxon>Lichtheimiaceae</taxon>
        <taxon>Lichtheimia</taxon>
    </lineage>
</organism>
<dbReference type="EMBL" id="JARTCD010000016">
    <property type="protein sequence ID" value="KAJ8659879.1"/>
    <property type="molecule type" value="Genomic_DNA"/>
</dbReference>
<dbReference type="Pfam" id="PF07716">
    <property type="entry name" value="bZIP_2"/>
    <property type="match status" value="1"/>
</dbReference>
<keyword evidence="5" id="KW-0539">Nucleus</keyword>
<evidence type="ECO:0000256" key="2">
    <source>
        <dbReference type="ARBA" id="ARBA00023015"/>
    </source>
</evidence>
<evidence type="ECO:0000256" key="4">
    <source>
        <dbReference type="ARBA" id="ARBA00023163"/>
    </source>
</evidence>
<evidence type="ECO:0000256" key="7">
    <source>
        <dbReference type="SAM" id="MobiDB-lite"/>
    </source>
</evidence>
<accession>A0AAD7V6K9</accession>
<feature type="domain" description="BZIP" evidence="8">
    <location>
        <begin position="113"/>
        <end position="172"/>
    </location>
</feature>
<name>A0AAD7V6K9_9FUNG</name>
<evidence type="ECO:0000313" key="9">
    <source>
        <dbReference type="EMBL" id="KAJ8659879.1"/>
    </source>
</evidence>
<evidence type="ECO:0000256" key="6">
    <source>
        <dbReference type="SAM" id="Coils"/>
    </source>
</evidence>
<comment type="caution">
    <text evidence="9">The sequence shown here is derived from an EMBL/GenBank/DDBJ whole genome shotgun (WGS) entry which is preliminary data.</text>
</comment>
<evidence type="ECO:0000256" key="3">
    <source>
        <dbReference type="ARBA" id="ARBA00023125"/>
    </source>
</evidence>
<feature type="region of interest" description="Disordered" evidence="7">
    <location>
        <begin position="1"/>
        <end position="132"/>
    </location>
</feature>
<dbReference type="InterPro" id="IPR046347">
    <property type="entry name" value="bZIP_sf"/>
</dbReference>
<proteinExistence type="predicted"/>
<comment type="subcellular location">
    <subcellularLocation>
        <location evidence="1">Nucleus</location>
    </subcellularLocation>
</comment>
<feature type="coiled-coil region" evidence="6">
    <location>
        <begin position="148"/>
        <end position="175"/>
    </location>
</feature>
<feature type="compositionally biased region" description="Low complexity" evidence="7">
    <location>
        <begin position="74"/>
        <end position="93"/>
    </location>
</feature>
<evidence type="ECO:0000259" key="8">
    <source>
        <dbReference type="PROSITE" id="PS50217"/>
    </source>
</evidence>
<evidence type="ECO:0000256" key="5">
    <source>
        <dbReference type="ARBA" id="ARBA00023242"/>
    </source>
</evidence>
<reference evidence="9 10" key="1">
    <citation type="submission" date="2023-03" db="EMBL/GenBank/DDBJ databases">
        <title>Genome sequence of Lichtheimia ornata CBS 291.66.</title>
        <authorList>
            <person name="Mohabir J.T."/>
            <person name="Shea T.P."/>
            <person name="Kurbessoian T."/>
            <person name="Berby B."/>
            <person name="Fontaine J."/>
            <person name="Livny J."/>
            <person name="Gnirke A."/>
            <person name="Stajich J.E."/>
            <person name="Cuomo C.A."/>
        </authorList>
    </citation>
    <scope>NUCLEOTIDE SEQUENCE [LARGE SCALE GENOMIC DNA]</scope>
    <source>
        <strain evidence="9">CBS 291.66</strain>
    </source>
</reference>
<gene>
    <name evidence="9" type="ORF">O0I10_004472</name>
</gene>
<dbReference type="GO" id="GO:0005634">
    <property type="term" value="C:nucleus"/>
    <property type="evidence" value="ECO:0007669"/>
    <property type="project" value="UniProtKB-SubCell"/>
</dbReference>
<dbReference type="PROSITE" id="PS00036">
    <property type="entry name" value="BZIP_BASIC"/>
    <property type="match status" value="1"/>
</dbReference>
<dbReference type="CDD" id="cd14705">
    <property type="entry name" value="bZIP_Zip1"/>
    <property type="match status" value="1"/>
</dbReference>
<keyword evidence="6" id="KW-0175">Coiled coil</keyword>
<dbReference type="GeneID" id="83211885"/>
<dbReference type="InterPro" id="IPR004827">
    <property type="entry name" value="bZIP"/>
</dbReference>
<dbReference type="AlphaFoldDB" id="A0AAD7V6K9"/>
<dbReference type="SUPFAM" id="SSF57959">
    <property type="entry name" value="Leucine zipper domain"/>
    <property type="match status" value="1"/>
</dbReference>
<dbReference type="GO" id="GO:0000977">
    <property type="term" value="F:RNA polymerase II transcription regulatory region sequence-specific DNA binding"/>
    <property type="evidence" value="ECO:0007669"/>
    <property type="project" value="TreeGrafter"/>
</dbReference>
<feature type="compositionally biased region" description="Polar residues" evidence="7">
    <location>
        <begin position="1"/>
        <end position="10"/>
    </location>
</feature>
<dbReference type="Gene3D" id="1.20.5.170">
    <property type="match status" value="1"/>
</dbReference>
<evidence type="ECO:0000313" key="10">
    <source>
        <dbReference type="Proteomes" id="UP001234581"/>
    </source>
</evidence>
<dbReference type="PROSITE" id="PS50217">
    <property type="entry name" value="BZIP"/>
    <property type="match status" value="1"/>
</dbReference>
<protein>
    <recommendedName>
        <fullName evidence="8">BZIP domain-containing protein</fullName>
    </recommendedName>
</protein>
<keyword evidence="3" id="KW-0238">DNA-binding</keyword>
<evidence type="ECO:0000256" key="1">
    <source>
        <dbReference type="ARBA" id="ARBA00004123"/>
    </source>
</evidence>
<feature type="compositionally biased region" description="Low complexity" evidence="7">
    <location>
        <begin position="19"/>
        <end position="30"/>
    </location>
</feature>
<keyword evidence="2" id="KW-0805">Transcription regulation</keyword>
<dbReference type="PANTHER" id="PTHR13044">
    <property type="entry name" value="ACTIVATING TRANSCRIPTION FACTOR ATF 4/5"/>
    <property type="match status" value="1"/>
</dbReference>